<feature type="repeat" description="TPR" evidence="1">
    <location>
        <begin position="36"/>
        <end position="69"/>
    </location>
</feature>
<feature type="compositionally biased region" description="Basic and acidic residues" evidence="2">
    <location>
        <begin position="261"/>
        <end position="276"/>
    </location>
</feature>
<dbReference type="PANTHER" id="PTHR15175">
    <property type="entry name" value="NEUTROPHIL CYTOSOLIC FACTOR 2, NEUTROPHIL NADPH OXIDASE FACTOR 2"/>
    <property type="match status" value="1"/>
</dbReference>
<gene>
    <name evidence="3" type="ORF">MVEN_02232200</name>
</gene>
<dbReference type="EMBL" id="JACAZI010000024">
    <property type="protein sequence ID" value="KAF7335764.1"/>
    <property type="molecule type" value="Genomic_DNA"/>
</dbReference>
<dbReference type="InterPro" id="IPR051864">
    <property type="entry name" value="NCF2_NOXA1"/>
</dbReference>
<feature type="region of interest" description="Disordered" evidence="2">
    <location>
        <begin position="251"/>
        <end position="276"/>
    </location>
</feature>
<protein>
    <submittedName>
        <fullName evidence="3">P-type phospholipid transporter</fullName>
    </submittedName>
</protein>
<dbReference type="InterPro" id="IPR019734">
    <property type="entry name" value="TPR_rpt"/>
</dbReference>
<sequence length="276" mass="31340">MSLKDELKLWHAARNAFDNGHYEESLKLFSRLPRSAMVSTNMGLLSAAMGDHEKALSWFTDATAKDPYLTIAYFQRGVSHFLLERYRPAGRDFKRAWLSLRGNEEINYEQLGLSFRLFASEVLFNLGLSRIRLGRLEKGMEYLEKAKCLTMIADHDVIEDVILQQGEGFTVFSIPPGVLSWPSGTKLMSIERKEFMGKAILIATSDPDDLTTGFSGLQLKQKHRQKNLHRQSNAVVAQRVTLVSIRPTSVAETDVPLPPRRSADDQRRAEEEMRLP</sequence>
<organism evidence="3 4">
    <name type="scientific">Mycena venus</name>
    <dbReference type="NCBI Taxonomy" id="2733690"/>
    <lineage>
        <taxon>Eukaryota</taxon>
        <taxon>Fungi</taxon>
        <taxon>Dikarya</taxon>
        <taxon>Basidiomycota</taxon>
        <taxon>Agaricomycotina</taxon>
        <taxon>Agaricomycetes</taxon>
        <taxon>Agaricomycetidae</taxon>
        <taxon>Agaricales</taxon>
        <taxon>Marasmiineae</taxon>
        <taxon>Mycenaceae</taxon>
        <taxon>Mycena</taxon>
    </lineage>
</organism>
<dbReference type="Proteomes" id="UP000620124">
    <property type="component" value="Unassembled WGS sequence"/>
</dbReference>
<comment type="caution">
    <text evidence="3">The sequence shown here is derived from an EMBL/GenBank/DDBJ whole genome shotgun (WGS) entry which is preliminary data.</text>
</comment>
<dbReference type="PANTHER" id="PTHR15175:SF0">
    <property type="entry name" value="SH3 DOMAIN-CONTAINING PROTEIN C23A1.17"/>
    <property type="match status" value="1"/>
</dbReference>
<name>A0A8H6X859_9AGAR</name>
<evidence type="ECO:0000313" key="3">
    <source>
        <dbReference type="EMBL" id="KAF7335764.1"/>
    </source>
</evidence>
<proteinExistence type="predicted"/>
<keyword evidence="1" id="KW-0802">TPR repeat</keyword>
<evidence type="ECO:0000313" key="4">
    <source>
        <dbReference type="Proteomes" id="UP000620124"/>
    </source>
</evidence>
<keyword evidence="4" id="KW-1185">Reference proteome</keyword>
<dbReference type="Gene3D" id="1.25.40.10">
    <property type="entry name" value="Tetratricopeptide repeat domain"/>
    <property type="match status" value="1"/>
</dbReference>
<dbReference type="SUPFAM" id="SSF48452">
    <property type="entry name" value="TPR-like"/>
    <property type="match status" value="1"/>
</dbReference>
<dbReference type="Pfam" id="PF13181">
    <property type="entry name" value="TPR_8"/>
    <property type="match status" value="1"/>
</dbReference>
<dbReference type="InterPro" id="IPR011990">
    <property type="entry name" value="TPR-like_helical_dom_sf"/>
</dbReference>
<accession>A0A8H6X859</accession>
<dbReference type="SMART" id="SM00028">
    <property type="entry name" value="TPR"/>
    <property type="match status" value="3"/>
</dbReference>
<evidence type="ECO:0000256" key="1">
    <source>
        <dbReference type="PROSITE-ProRule" id="PRU00339"/>
    </source>
</evidence>
<dbReference type="OrthoDB" id="9450131at2759"/>
<dbReference type="PROSITE" id="PS50005">
    <property type="entry name" value="TPR"/>
    <property type="match status" value="1"/>
</dbReference>
<reference evidence="3" key="1">
    <citation type="submission" date="2020-05" db="EMBL/GenBank/DDBJ databases">
        <title>Mycena genomes resolve the evolution of fungal bioluminescence.</title>
        <authorList>
            <person name="Tsai I.J."/>
        </authorList>
    </citation>
    <scope>NUCLEOTIDE SEQUENCE</scope>
    <source>
        <strain evidence="3">CCC161011</strain>
    </source>
</reference>
<dbReference type="AlphaFoldDB" id="A0A8H6X859"/>
<evidence type="ECO:0000256" key="2">
    <source>
        <dbReference type="SAM" id="MobiDB-lite"/>
    </source>
</evidence>